<dbReference type="PANTHER" id="PTHR40617">
    <property type="entry name" value="TERPENE CYCLASE ASQC"/>
    <property type="match status" value="1"/>
</dbReference>
<evidence type="ECO:0000313" key="3">
    <source>
        <dbReference type="Proteomes" id="UP000001312"/>
    </source>
</evidence>
<dbReference type="Proteomes" id="UP000001312">
    <property type="component" value="Unassembled WGS sequence"/>
</dbReference>
<gene>
    <name evidence="2" type="ORF">SS1G_11539</name>
</gene>
<dbReference type="GeneID" id="5483678"/>
<dbReference type="Gene3D" id="2.40.370.10">
    <property type="entry name" value="AttH-like domain"/>
    <property type="match status" value="2"/>
</dbReference>
<dbReference type="EMBL" id="CH476638">
    <property type="protein sequence ID" value="EDN95660.1"/>
    <property type="molecule type" value="Genomic_DNA"/>
</dbReference>
<dbReference type="STRING" id="665079.A7F1R8"/>
<keyword evidence="3" id="KW-1185">Reference proteome</keyword>
<dbReference type="OMA" id="WINAFIH"/>
<proteinExistence type="predicted"/>
<evidence type="ECO:0000313" key="2">
    <source>
        <dbReference type="EMBL" id="EDN95660.1"/>
    </source>
</evidence>
<name>A7F1R8_SCLS1</name>
<dbReference type="SUPFAM" id="SSF159245">
    <property type="entry name" value="AttH-like"/>
    <property type="match status" value="1"/>
</dbReference>
<sequence length="412" mass="45990">MSGILECPIDFATSVYRNGCTVVICNLKDRPDYLLCRVVNESSGLTSDADHVTYVARNLNNLSQYSNGKLEQNLLHVYHVVLAAYAPCGKQCSAELPNQYSLPESQLVTPPVNSFWSTHFLTSANSTEYVLLSHAFVLPSGTVTVRTSLLDASNPENYWQSTKNLPLQNNSTTKNGKLRIEAPGFEFSSNSNDSISTMVWSGSTDHYEYNLTVKATSRVLLNAGTGYFSWGNGNTSQWSLPSCQTSGMLTLDDQILQVDEERSMTWYDRQFGFGGVDSEFTWFGVHFPGSEVKASIWLSDNKDPAQHLRFATVRTDYGLEIVRFNVTIEPENAWTSPNSNYTYQTRWFLDFDNGDFLDIKSVRNDQEIYAKNSIFSSSPFTTVKGRFFGQKTGFALVDISPPTSLQGGNAVF</sequence>
<dbReference type="InterPro" id="IPR010791">
    <property type="entry name" value="AttH_dom"/>
</dbReference>
<protein>
    <recommendedName>
        <fullName evidence="1">AttH domain-containing protein</fullName>
    </recommendedName>
</protein>
<dbReference type="InterPro" id="IPR053112">
    <property type="entry name" value="Fungal_Dehydratase/Hydratase"/>
</dbReference>
<dbReference type="InParanoid" id="A7F1R8"/>
<evidence type="ECO:0000259" key="1">
    <source>
        <dbReference type="Pfam" id="PF07143"/>
    </source>
</evidence>
<dbReference type="AlphaFoldDB" id="A7F1R8"/>
<dbReference type="RefSeq" id="XP_001587546.1">
    <property type="nucleotide sequence ID" value="XM_001587496.1"/>
</dbReference>
<dbReference type="InterPro" id="IPR023374">
    <property type="entry name" value="AttH-like_dom_sf"/>
</dbReference>
<reference evidence="3" key="1">
    <citation type="journal article" date="2011" name="PLoS Genet.">
        <title>Genomic analysis of the necrotrophic fungal pathogens Sclerotinia sclerotiorum and Botrytis cinerea.</title>
        <authorList>
            <person name="Amselem J."/>
            <person name="Cuomo C.A."/>
            <person name="van Kan J.A."/>
            <person name="Viaud M."/>
            <person name="Benito E.P."/>
            <person name="Couloux A."/>
            <person name="Coutinho P.M."/>
            <person name="de Vries R.P."/>
            <person name="Dyer P.S."/>
            <person name="Fillinger S."/>
            <person name="Fournier E."/>
            <person name="Gout L."/>
            <person name="Hahn M."/>
            <person name="Kohn L."/>
            <person name="Lapalu N."/>
            <person name="Plummer K.M."/>
            <person name="Pradier J.M."/>
            <person name="Quevillon E."/>
            <person name="Sharon A."/>
            <person name="Simon A."/>
            <person name="ten Have A."/>
            <person name="Tudzynski B."/>
            <person name="Tudzynski P."/>
            <person name="Wincker P."/>
            <person name="Andrew M."/>
            <person name="Anthouard V."/>
            <person name="Beever R.E."/>
            <person name="Beffa R."/>
            <person name="Benoit I."/>
            <person name="Bouzid O."/>
            <person name="Brault B."/>
            <person name="Chen Z."/>
            <person name="Choquer M."/>
            <person name="Collemare J."/>
            <person name="Cotton P."/>
            <person name="Danchin E.G."/>
            <person name="Da Silva C."/>
            <person name="Gautier A."/>
            <person name="Giraud C."/>
            <person name="Giraud T."/>
            <person name="Gonzalez C."/>
            <person name="Grossetete S."/>
            <person name="Guldener U."/>
            <person name="Henrissat B."/>
            <person name="Howlett B.J."/>
            <person name="Kodira C."/>
            <person name="Kretschmer M."/>
            <person name="Lappartient A."/>
            <person name="Leroch M."/>
            <person name="Levis C."/>
            <person name="Mauceli E."/>
            <person name="Neuveglise C."/>
            <person name="Oeser B."/>
            <person name="Pearson M."/>
            <person name="Poulain J."/>
            <person name="Poussereau N."/>
            <person name="Quesneville H."/>
            <person name="Rascle C."/>
            <person name="Schumacher J."/>
            <person name="Segurens B."/>
            <person name="Sexton A."/>
            <person name="Silva E."/>
            <person name="Sirven C."/>
            <person name="Soanes D.M."/>
            <person name="Talbot N.J."/>
            <person name="Templeton M."/>
            <person name="Yandava C."/>
            <person name="Yarden O."/>
            <person name="Zeng Q."/>
            <person name="Rollins J.A."/>
            <person name="Lebrun M.H."/>
            <person name="Dickman M."/>
        </authorList>
    </citation>
    <scope>NUCLEOTIDE SEQUENCE [LARGE SCALE GENOMIC DNA]</scope>
    <source>
        <strain evidence="3">ATCC 18683 / 1980 / Ss-1</strain>
    </source>
</reference>
<accession>A7F1R8</accession>
<dbReference type="PANTHER" id="PTHR40617:SF1">
    <property type="entry name" value="ATTH DOMAIN-CONTAINING PROTEIN-RELATED"/>
    <property type="match status" value="1"/>
</dbReference>
<dbReference type="KEGG" id="ssl:SS1G_11539"/>
<feature type="domain" description="AttH" evidence="1">
    <location>
        <begin position="161"/>
        <end position="272"/>
    </location>
</feature>
<dbReference type="Pfam" id="PF07143">
    <property type="entry name" value="CrtC"/>
    <property type="match status" value="1"/>
</dbReference>
<organism evidence="2 3">
    <name type="scientific">Sclerotinia sclerotiorum (strain ATCC 18683 / 1980 / Ss-1)</name>
    <name type="common">White mold</name>
    <name type="synonym">Whetzelinia sclerotiorum</name>
    <dbReference type="NCBI Taxonomy" id="665079"/>
    <lineage>
        <taxon>Eukaryota</taxon>
        <taxon>Fungi</taxon>
        <taxon>Dikarya</taxon>
        <taxon>Ascomycota</taxon>
        <taxon>Pezizomycotina</taxon>
        <taxon>Leotiomycetes</taxon>
        <taxon>Helotiales</taxon>
        <taxon>Sclerotiniaceae</taxon>
        <taxon>Sclerotinia</taxon>
    </lineage>
</organism>